<accession>A0A1B8NYE2</accession>
<name>A0A1B8NYE2_HALEL</name>
<evidence type="ECO:0000313" key="2">
    <source>
        <dbReference type="Proteomes" id="UP000092504"/>
    </source>
</evidence>
<comment type="caution">
    <text evidence="1">The sequence shown here is derived from an EMBL/GenBank/DDBJ whole genome shotgun (WGS) entry which is preliminary data.</text>
</comment>
<protein>
    <submittedName>
        <fullName evidence="1">Uncharacterized protein</fullName>
    </submittedName>
</protein>
<evidence type="ECO:0000313" key="1">
    <source>
        <dbReference type="EMBL" id="OBX34993.1"/>
    </source>
</evidence>
<dbReference type="EMBL" id="MAJD01000002">
    <property type="protein sequence ID" value="OBX34993.1"/>
    <property type="molecule type" value="Genomic_DNA"/>
</dbReference>
<gene>
    <name evidence="1" type="ORF">A8U91_04056</name>
</gene>
<dbReference type="Proteomes" id="UP000092504">
    <property type="component" value="Unassembled WGS sequence"/>
</dbReference>
<organism evidence="1 2">
    <name type="scientific">Halomonas elongata</name>
    <dbReference type="NCBI Taxonomy" id="2746"/>
    <lineage>
        <taxon>Bacteria</taxon>
        <taxon>Pseudomonadati</taxon>
        <taxon>Pseudomonadota</taxon>
        <taxon>Gammaproteobacteria</taxon>
        <taxon>Oceanospirillales</taxon>
        <taxon>Halomonadaceae</taxon>
        <taxon>Halomonas</taxon>
    </lineage>
</organism>
<dbReference type="AlphaFoldDB" id="A0A1B8NYE2"/>
<sequence>MLAKFFKSKKSASFGRRERFENVMQMAREVANRDPHSLSTVVRWVTYPLQARVINSVVTSNDHCARAGYKLVDQLSVPWCSVVDDNGNKACDFIEKSKTEFQVFLGKDPVLAWPWSRNSATSAMAHYGHGKSGGDWCQDPLNHKVSMVLPFGVCIVNGGNHSLSAGVANSEGKVITDNSVDISPLYDHVKYDGESLVRICDGVVLRTPVDEEVGMLFEIGRLMKDCGVSMMR</sequence>
<dbReference type="InterPro" id="IPR046556">
    <property type="entry name" value="DUF6710"/>
</dbReference>
<proteinExistence type="predicted"/>
<reference evidence="1 2" key="1">
    <citation type="submission" date="2016-06" db="EMBL/GenBank/DDBJ databases">
        <title>Genome sequence of halotolerant plant growth promoting strain of Halomonas elongata HEK1 isolated from salterns of Rann of Kutch, Gujarat, India.</title>
        <authorList>
            <person name="Gaba S."/>
            <person name="Singh R.N."/>
            <person name="Abrol S."/>
            <person name="Kaushik R."/>
            <person name="Saxena A.K."/>
        </authorList>
    </citation>
    <scope>NUCLEOTIDE SEQUENCE [LARGE SCALE GENOMIC DNA]</scope>
    <source>
        <strain evidence="1 2">HEK1</strain>
    </source>
</reference>
<dbReference type="Pfam" id="PF20457">
    <property type="entry name" value="DUF6710"/>
    <property type="match status" value="1"/>
</dbReference>